<gene>
    <name evidence="3" type="ORF">ATNIH1004_006655</name>
</gene>
<name>A0A5M9MHF2_9EURO</name>
<dbReference type="AlphaFoldDB" id="A0A5M9MHF2"/>
<evidence type="ECO:0000256" key="1">
    <source>
        <dbReference type="SAM" id="MobiDB-lite"/>
    </source>
</evidence>
<dbReference type="CDD" id="cd09917">
    <property type="entry name" value="F-box_SF"/>
    <property type="match status" value="1"/>
</dbReference>
<dbReference type="Gene3D" id="1.20.1280.50">
    <property type="match status" value="1"/>
</dbReference>
<dbReference type="SUPFAM" id="SSF81383">
    <property type="entry name" value="F-box domain"/>
    <property type="match status" value="1"/>
</dbReference>
<sequence>MVGSDPLMRLNLDCALHILSYLHLDDVVRCERVSTYWRDIARSWMGKTGDSLPWTLPSSGDKCKVAAIKRFRYGAEWEANLRRGRASSVRRFNSAVSFYRAQQGCIAASGDFIACDSDEGLVWQSLSLNDDGSILPPKAVEVPGFSFGTELHHDQVSHLQLNDDGCLLFRARTHRSNSPAVRDRVICLKSGEELWKQDIDHPDWSSQPDLVPLLIGKERVYYTRTSEPTHYLLAYEFRTGKLAYEVPTDCSLSKNDPNQLVELIRDKGEEFIVNLSQRTSPCDLTIYDGGSGCAIEKCEYQGLCRFTLTTVPNTGTFTLMADVSKSRFKILLRFSRQSKDSFLCVGREGLSWERGHSKDDEFAVDPSTLFMVSFQQKRPIPKVWKLVECTDPELRDIVNEALLEGGASDIRVNWCWKPTEPQEIDLPPGPKGKKRRQFQVPSGSLGSNPWFLDRRHIAIHMHTNEMRMSGREMRHSAYKGIYLFDFTPRKRRA</sequence>
<accession>A0A5M9MHF2</accession>
<protein>
    <recommendedName>
        <fullName evidence="2">F-box domain-containing protein</fullName>
    </recommendedName>
</protein>
<reference evidence="3 4" key="1">
    <citation type="submission" date="2019-08" db="EMBL/GenBank/DDBJ databases">
        <title>The genome sequence of a newly discovered highly antifungal drug resistant Aspergillus species, Aspergillus tanneri NIH 1004.</title>
        <authorList>
            <person name="Mounaud S."/>
            <person name="Singh I."/>
            <person name="Joardar V."/>
            <person name="Pakala S."/>
            <person name="Pakala S."/>
            <person name="Venepally P."/>
            <person name="Chung J.K."/>
            <person name="Losada L."/>
            <person name="Nierman W.C."/>
        </authorList>
    </citation>
    <scope>NUCLEOTIDE SEQUENCE [LARGE SCALE GENOMIC DNA]</scope>
    <source>
        <strain evidence="3 4">NIH1004</strain>
    </source>
</reference>
<evidence type="ECO:0000259" key="2">
    <source>
        <dbReference type="Pfam" id="PF12937"/>
    </source>
</evidence>
<dbReference type="OrthoDB" id="4182504at2759"/>
<dbReference type="RefSeq" id="XP_033424597.1">
    <property type="nucleotide sequence ID" value="XM_033571282.1"/>
</dbReference>
<dbReference type="InterPro" id="IPR036047">
    <property type="entry name" value="F-box-like_dom_sf"/>
</dbReference>
<evidence type="ECO:0000313" key="4">
    <source>
        <dbReference type="Proteomes" id="UP000324241"/>
    </source>
</evidence>
<dbReference type="EMBL" id="QUQM01000007">
    <property type="protein sequence ID" value="KAA8645236.1"/>
    <property type="molecule type" value="Genomic_DNA"/>
</dbReference>
<dbReference type="Proteomes" id="UP000324241">
    <property type="component" value="Unassembled WGS sequence"/>
</dbReference>
<dbReference type="InterPro" id="IPR001810">
    <property type="entry name" value="F-box_dom"/>
</dbReference>
<dbReference type="Pfam" id="PF12937">
    <property type="entry name" value="F-box-like"/>
    <property type="match status" value="1"/>
</dbReference>
<feature type="region of interest" description="Disordered" evidence="1">
    <location>
        <begin position="422"/>
        <end position="442"/>
    </location>
</feature>
<organism evidence="3 4">
    <name type="scientific">Aspergillus tanneri</name>
    <dbReference type="NCBI Taxonomy" id="1220188"/>
    <lineage>
        <taxon>Eukaryota</taxon>
        <taxon>Fungi</taxon>
        <taxon>Dikarya</taxon>
        <taxon>Ascomycota</taxon>
        <taxon>Pezizomycotina</taxon>
        <taxon>Eurotiomycetes</taxon>
        <taxon>Eurotiomycetidae</taxon>
        <taxon>Eurotiales</taxon>
        <taxon>Aspergillaceae</taxon>
        <taxon>Aspergillus</taxon>
        <taxon>Aspergillus subgen. Circumdati</taxon>
    </lineage>
</organism>
<evidence type="ECO:0000313" key="3">
    <source>
        <dbReference type="EMBL" id="KAA8645236.1"/>
    </source>
</evidence>
<comment type="caution">
    <text evidence="3">The sequence shown here is derived from an EMBL/GenBank/DDBJ whole genome shotgun (WGS) entry which is preliminary data.</text>
</comment>
<feature type="domain" description="F-box" evidence="2">
    <location>
        <begin position="15"/>
        <end position="42"/>
    </location>
</feature>
<proteinExistence type="predicted"/>
<dbReference type="GeneID" id="54329357"/>